<dbReference type="PROSITE" id="PS50967">
    <property type="entry name" value="HRDC"/>
    <property type="match status" value="1"/>
</dbReference>
<evidence type="ECO:0000259" key="1">
    <source>
        <dbReference type="PROSITE" id="PS50967"/>
    </source>
</evidence>
<reference evidence="2 5" key="2">
    <citation type="submission" date="2019-11" db="EMBL/GenBank/DDBJ databases">
        <title>Draft genome sequences of five Paenibacillus species of dairy origin.</title>
        <authorList>
            <person name="Olajide A.M."/>
            <person name="Chen S."/>
            <person name="Lapointe G."/>
        </authorList>
    </citation>
    <scope>NUCLEOTIDE SEQUENCE [LARGE SCALE GENOMIC DNA]</scope>
    <source>
        <strain evidence="2 5">3CS1</strain>
    </source>
</reference>
<protein>
    <submittedName>
        <fullName evidence="3">Helicase</fullName>
    </submittedName>
</protein>
<keyword evidence="5" id="KW-1185">Reference proteome</keyword>
<dbReference type="Gene3D" id="1.10.150.80">
    <property type="entry name" value="HRDC domain"/>
    <property type="match status" value="1"/>
</dbReference>
<dbReference type="Pfam" id="PF00570">
    <property type="entry name" value="HRDC"/>
    <property type="match status" value="1"/>
</dbReference>
<dbReference type="InterPro" id="IPR002121">
    <property type="entry name" value="HRDC_dom"/>
</dbReference>
<dbReference type="OrthoDB" id="26793at2"/>
<evidence type="ECO:0000313" key="3">
    <source>
        <dbReference type="EMBL" id="PAD74921.1"/>
    </source>
</evidence>
<evidence type="ECO:0000313" key="2">
    <source>
        <dbReference type="EMBL" id="MUG66085.1"/>
    </source>
</evidence>
<dbReference type="RefSeq" id="WP_095266342.1">
    <property type="nucleotide sequence ID" value="NZ_NPBY01000049.1"/>
</dbReference>
<dbReference type="SMART" id="SM00341">
    <property type="entry name" value="HRDC"/>
    <property type="match status" value="1"/>
</dbReference>
<keyword evidence="3" id="KW-0067">ATP-binding</keyword>
<dbReference type="SUPFAM" id="SSF47819">
    <property type="entry name" value="HRDC-like"/>
    <property type="match status" value="1"/>
</dbReference>
<keyword evidence="3" id="KW-0347">Helicase</keyword>
<dbReference type="EMBL" id="WOAA01000005">
    <property type="protein sequence ID" value="MUG66085.1"/>
    <property type="molecule type" value="Genomic_DNA"/>
</dbReference>
<keyword evidence="3" id="KW-0547">Nucleotide-binding</keyword>
<dbReference type="Proteomes" id="UP000435177">
    <property type="component" value="Unassembled WGS sequence"/>
</dbReference>
<accession>A0A268EP94</accession>
<evidence type="ECO:0000313" key="4">
    <source>
        <dbReference type="Proteomes" id="UP000215596"/>
    </source>
</evidence>
<evidence type="ECO:0000313" key="5">
    <source>
        <dbReference type="Proteomes" id="UP000435177"/>
    </source>
</evidence>
<gene>
    <name evidence="3" type="ORF">CHH67_16705</name>
    <name evidence="2" type="ORF">GNP94_08675</name>
</gene>
<dbReference type="EMBL" id="NPBY01000049">
    <property type="protein sequence ID" value="PAD74921.1"/>
    <property type="molecule type" value="Genomic_DNA"/>
</dbReference>
<proteinExistence type="predicted"/>
<name>A0A268EP94_9BACL</name>
<sequence length="343" mass="39952">MQIVFMNQMSRTDQEGLAQFAQVWIGEEEGVWRLGWRDMELDGEAVDEEWYEGSSWNEMLYVYRHRLAVKLGDGYRPMIEGVFHEPQEVAGKQQTAQKLQCYSELYGNEELYTELCAWRRKKAASGRKAPYFVASNRVLRLISAFIPQTEEELLQLPGIGASKASEHGAEWLELTSKVARTTAFPLDWVYDALREEEYVAWLYKQKEAKYKQELERFRTRRVMLSGIAEGASLMQLKERTAMSRRELLEQLEELEKDGYDTDALIQLELNAVPEEEQKSIWKAFEELGDTFLKPVLQRVYGQEADGTSTTEQLYERLRLIRIRYRRSAGGADSRNSDRRRNVG</sequence>
<reference evidence="3 4" key="1">
    <citation type="submission" date="2017-07" db="EMBL/GenBank/DDBJ databases">
        <title>Isolation and whole genome analysis of endospore-forming bacteria from heroin.</title>
        <authorList>
            <person name="Kalinowski J."/>
            <person name="Ahrens B."/>
            <person name="Al-Dilaimi A."/>
            <person name="Winkler A."/>
            <person name="Wibberg D."/>
            <person name="Schleenbecker U."/>
            <person name="Ruckert C."/>
            <person name="Wolfel R."/>
            <person name="Grass G."/>
        </authorList>
    </citation>
    <scope>NUCLEOTIDE SEQUENCE [LARGE SCALE GENOMIC DNA]</scope>
    <source>
        <strain evidence="3 4">7537-G1</strain>
    </source>
</reference>
<dbReference type="AlphaFoldDB" id="A0A268EP94"/>
<organism evidence="3 4">
    <name type="scientific">Paenibacillus campinasensis</name>
    <dbReference type="NCBI Taxonomy" id="66347"/>
    <lineage>
        <taxon>Bacteria</taxon>
        <taxon>Bacillati</taxon>
        <taxon>Bacillota</taxon>
        <taxon>Bacilli</taxon>
        <taxon>Bacillales</taxon>
        <taxon>Paenibacillaceae</taxon>
        <taxon>Paenibacillus</taxon>
    </lineage>
</organism>
<dbReference type="InterPro" id="IPR010997">
    <property type="entry name" value="HRDC-like_sf"/>
</dbReference>
<keyword evidence="3" id="KW-0378">Hydrolase</keyword>
<dbReference type="Proteomes" id="UP000215596">
    <property type="component" value="Unassembled WGS sequence"/>
</dbReference>
<comment type="caution">
    <text evidence="3">The sequence shown here is derived from an EMBL/GenBank/DDBJ whole genome shotgun (WGS) entry which is preliminary data.</text>
</comment>
<dbReference type="GO" id="GO:0000166">
    <property type="term" value="F:nucleotide binding"/>
    <property type="evidence" value="ECO:0007669"/>
    <property type="project" value="InterPro"/>
</dbReference>
<dbReference type="GO" id="GO:0003676">
    <property type="term" value="F:nucleic acid binding"/>
    <property type="evidence" value="ECO:0007669"/>
    <property type="project" value="InterPro"/>
</dbReference>
<dbReference type="GO" id="GO:0004386">
    <property type="term" value="F:helicase activity"/>
    <property type="evidence" value="ECO:0007669"/>
    <property type="project" value="UniProtKB-KW"/>
</dbReference>
<feature type="domain" description="HRDC" evidence="1">
    <location>
        <begin position="105"/>
        <end position="185"/>
    </location>
</feature>
<dbReference type="InterPro" id="IPR044876">
    <property type="entry name" value="HRDC_dom_sf"/>
</dbReference>